<evidence type="ECO:0000313" key="5">
    <source>
        <dbReference type="EMBL" id="ADK81491.1"/>
    </source>
</evidence>
<dbReference type="RefSeq" id="WP_013254954.1">
    <property type="nucleotide sequence ID" value="NC_014364.1"/>
</dbReference>
<dbReference type="eggNOG" id="COG0732">
    <property type="taxonomic scope" value="Bacteria"/>
</dbReference>
<evidence type="ECO:0000313" key="6">
    <source>
        <dbReference type="Proteomes" id="UP000002318"/>
    </source>
</evidence>
<dbReference type="PANTHER" id="PTHR30408">
    <property type="entry name" value="TYPE-1 RESTRICTION ENZYME ECOKI SPECIFICITY PROTEIN"/>
    <property type="match status" value="1"/>
</dbReference>
<organism evidence="5 6">
    <name type="scientific">Sediminispirochaeta smaragdinae (strain DSM 11293 / JCM 15392 / SEBR 4228)</name>
    <name type="common">Spirochaeta smaragdinae</name>
    <dbReference type="NCBI Taxonomy" id="573413"/>
    <lineage>
        <taxon>Bacteria</taxon>
        <taxon>Pseudomonadati</taxon>
        <taxon>Spirochaetota</taxon>
        <taxon>Spirochaetia</taxon>
        <taxon>Spirochaetales</taxon>
        <taxon>Spirochaetaceae</taxon>
        <taxon>Sediminispirochaeta</taxon>
    </lineage>
</organism>
<protein>
    <recommendedName>
        <fullName evidence="4">Type I restriction modification DNA specificity domain-containing protein</fullName>
    </recommendedName>
</protein>
<reference evidence="5 6" key="1">
    <citation type="journal article" date="2010" name="Stand. Genomic Sci.">
        <title>Complete genome sequence of Spirochaeta smaragdinae type strain (SEBR 4228).</title>
        <authorList>
            <person name="Mavromatis K."/>
            <person name="Yasawong M."/>
            <person name="Chertkov O."/>
            <person name="Lapidus A."/>
            <person name="Lucas S."/>
            <person name="Nolan M."/>
            <person name="Del Rio T.G."/>
            <person name="Tice H."/>
            <person name="Cheng J.F."/>
            <person name="Pitluck S."/>
            <person name="Liolios K."/>
            <person name="Ivanova N."/>
            <person name="Tapia R."/>
            <person name="Han C."/>
            <person name="Bruce D."/>
            <person name="Goodwin L."/>
            <person name="Pati A."/>
            <person name="Chen A."/>
            <person name="Palaniappan K."/>
            <person name="Land M."/>
            <person name="Hauser L."/>
            <person name="Chang Y.J."/>
            <person name="Jeffries C.D."/>
            <person name="Detter J.C."/>
            <person name="Rohde M."/>
            <person name="Brambilla E."/>
            <person name="Spring S."/>
            <person name="Goker M."/>
            <person name="Sikorski J."/>
            <person name="Woyke T."/>
            <person name="Bristow J."/>
            <person name="Eisen J.A."/>
            <person name="Markowitz V."/>
            <person name="Hugenholtz P."/>
            <person name="Klenk H.P."/>
            <person name="Kyrpides N.C."/>
        </authorList>
    </citation>
    <scope>NUCLEOTIDE SEQUENCE [LARGE SCALE GENOMIC DNA]</scope>
    <source>
        <strain evidence="6">DSM 11293 / JCM 15392 / SEBR 4228</strain>
    </source>
</reference>
<gene>
    <name evidence="5" type="ordered locus">Spirs_2376</name>
</gene>
<dbReference type="STRING" id="573413.Spirs_2376"/>
<name>E1R1W5_SEDSS</name>
<dbReference type="InterPro" id="IPR044946">
    <property type="entry name" value="Restrct_endonuc_typeI_TRD_sf"/>
</dbReference>
<dbReference type="Proteomes" id="UP000002318">
    <property type="component" value="Chromosome"/>
</dbReference>
<comment type="similarity">
    <text evidence="1">Belongs to the type-I restriction system S methylase family.</text>
</comment>
<dbReference type="Gene3D" id="3.90.220.20">
    <property type="entry name" value="DNA methylase specificity domains"/>
    <property type="match status" value="1"/>
</dbReference>
<dbReference type="InterPro" id="IPR000055">
    <property type="entry name" value="Restrct_endonuc_typeI_TRD"/>
</dbReference>
<keyword evidence="3" id="KW-0238">DNA-binding</keyword>
<dbReference type="InterPro" id="IPR052021">
    <property type="entry name" value="Type-I_RS_S_subunit"/>
</dbReference>
<evidence type="ECO:0000256" key="1">
    <source>
        <dbReference type="ARBA" id="ARBA00010923"/>
    </source>
</evidence>
<dbReference type="AlphaFoldDB" id="E1R1W5"/>
<dbReference type="CDD" id="cd16961">
    <property type="entry name" value="RMtype1_S_TRD-CR_like"/>
    <property type="match status" value="1"/>
</dbReference>
<dbReference type="KEGG" id="ssm:Spirs_2376"/>
<dbReference type="PANTHER" id="PTHR30408:SF12">
    <property type="entry name" value="TYPE I RESTRICTION ENZYME MJAVIII SPECIFICITY SUBUNIT"/>
    <property type="match status" value="1"/>
</dbReference>
<dbReference type="GO" id="GO:0003677">
    <property type="term" value="F:DNA binding"/>
    <property type="evidence" value="ECO:0007669"/>
    <property type="project" value="UniProtKB-KW"/>
</dbReference>
<dbReference type="HOGENOM" id="CLU_639209_0_0_12"/>
<dbReference type="GO" id="GO:0009307">
    <property type="term" value="P:DNA restriction-modification system"/>
    <property type="evidence" value="ECO:0007669"/>
    <property type="project" value="UniProtKB-KW"/>
</dbReference>
<dbReference type="EMBL" id="CP002116">
    <property type="protein sequence ID" value="ADK81491.1"/>
    <property type="molecule type" value="Genomic_DNA"/>
</dbReference>
<evidence type="ECO:0000256" key="2">
    <source>
        <dbReference type="ARBA" id="ARBA00022747"/>
    </source>
</evidence>
<feature type="domain" description="Type I restriction modification DNA specificity" evidence="4">
    <location>
        <begin position="268"/>
        <end position="404"/>
    </location>
</feature>
<dbReference type="SUPFAM" id="SSF116734">
    <property type="entry name" value="DNA methylase specificity domain"/>
    <property type="match status" value="1"/>
</dbReference>
<evidence type="ECO:0000256" key="3">
    <source>
        <dbReference type="ARBA" id="ARBA00023125"/>
    </source>
</evidence>
<evidence type="ECO:0000259" key="4">
    <source>
        <dbReference type="Pfam" id="PF01420"/>
    </source>
</evidence>
<dbReference type="Pfam" id="PF01420">
    <property type="entry name" value="Methylase_S"/>
    <property type="match status" value="1"/>
</dbReference>
<accession>E1R1W5</accession>
<sequence>MMKAIYKNLAKMLVSDAGSGEMLPDIPVFPFGMPPLPLSAIGDERNGDRLSHSSSNAPFAAETWQGASFVVIDGAPKDSPDVDRPIIESLKARGFTGKINRESAYLLRAIESLVEGGILIDSFSPHLLYGSSTLDRALREILSTKVALLSVTSFEAPGDGKDDREPRVIIVLRREAPFKDHTILFRRLGHNAELLMERKVPIEEMQNASVWIPDRFFIRQKQYLNEKIHTVQLGSLCRDIFRGAPGRFFSKEGKEEVRYLSLKHVGAGLLDVNDLSTMRIESVSRIKRYLLRQGDVIVSCRGEFFRPLLLTGKSTIPVTGGDNYVIIRPDLNLVDPGFLFRYLRSRAGQAFLFGMSTGKRIRVLNVRAMAEIPVPLPPMEMQQRVAVEFTNAERLLEEERNRIEEEYRNSADVLFQGMGLLPAGAENDS</sequence>
<keyword evidence="2" id="KW-0680">Restriction system</keyword>
<keyword evidence="6" id="KW-1185">Reference proteome</keyword>
<proteinExistence type="inferred from homology"/>